<feature type="transmembrane region" description="Helical" evidence="2">
    <location>
        <begin position="185"/>
        <end position="203"/>
    </location>
</feature>
<keyword evidence="2" id="KW-0812">Transmembrane</keyword>
<dbReference type="Proteomes" id="UP000313066">
    <property type="component" value="Unassembled WGS sequence"/>
</dbReference>
<evidence type="ECO:0000256" key="2">
    <source>
        <dbReference type="SAM" id="Phobius"/>
    </source>
</evidence>
<protein>
    <submittedName>
        <fullName evidence="4">DUF1707 domain-containing protein</fullName>
    </submittedName>
</protein>
<feature type="compositionally biased region" description="Low complexity" evidence="1">
    <location>
        <begin position="10"/>
        <end position="37"/>
    </location>
</feature>
<dbReference type="Pfam" id="PF08044">
    <property type="entry name" value="DUF1707"/>
    <property type="match status" value="1"/>
</dbReference>
<accession>A0A5N6BWP8</accession>
<comment type="caution">
    <text evidence="4">The sequence shown here is derived from an EMBL/GenBank/DDBJ whole genome shotgun (WGS) entry which is preliminary data.</text>
</comment>
<evidence type="ECO:0000313" key="5">
    <source>
        <dbReference type="Proteomes" id="UP000313066"/>
    </source>
</evidence>
<feature type="region of interest" description="Disordered" evidence="1">
    <location>
        <begin position="94"/>
        <end position="114"/>
    </location>
</feature>
<dbReference type="PANTHER" id="PTHR40763:SF4">
    <property type="entry name" value="DUF1707 DOMAIN-CONTAINING PROTEIN"/>
    <property type="match status" value="1"/>
</dbReference>
<keyword evidence="2" id="KW-1133">Transmembrane helix</keyword>
<feature type="region of interest" description="Disordered" evidence="1">
    <location>
        <begin position="1"/>
        <end position="46"/>
    </location>
</feature>
<keyword evidence="2" id="KW-0472">Membrane</keyword>
<reference evidence="4 5" key="1">
    <citation type="submission" date="2019-10" db="EMBL/GenBank/DDBJ databases">
        <title>Nonomuraea sp. nov., isolated from Phyllanthus amarus.</title>
        <authorList>
            <person name="Klykleung N."/>
            <person name="Tanasupawat S."/>
        </authorList>
    </citation>
    <scope>NUCLEOTIDE SEQUENCE [LARGE SCALE GENOMIC DNA]</scope>
    <source>
        <strain evidence="4 5">CR1-09</strain>
    </source>
</reference>
<name>A0A5N6BWP8_9ACTN</name>
<proteinExistence type="predicted"/>
<dbReference type="EMBL" id="VDMA02000006">
    <property type="protein sequence ID" value="KAB8184887.1"/>
    <property type="molecule type" value="Genomic_DNA"/>
</dbReference>
<evidence type="ECO:0000313" key="4">
    <source>
        <dbReference type="EMBL" id="KAB8184887.1"/>
    </source>
</evidence>
<keyword evidence="5" id="KW-1185">Reference proteome</keyword>
<organism evidence="4 5">
    <name type="scientific">Microbispora catharanthi</name>
    <dbReference type="NCBI Taxonomy" id="1712871"/>
    <lineage>
        <taxon>Bacteria</taxon>
        <taxon>Bacillati</taxon>
        <taxon>Actinomycetota</taxon>
        <taxon>Actinomycetes</taxon>
        <taxon>Streptosporangiales</taxon>
        <taxon>Streptosporangiaceae</taxon>
        <taxon>Microbispora</taxon>
    </lineage>
</organism>
<evidence type="ECO:0000259" key="3">
    <source>
        <dbReference type="Pfam" id="PF08044"/>
    </source>
</evidence>
<sequence>MTMVSPDEPAAAGGAHASRGGEAPSAGSAGHAPPSGSANGGLRIGDRERDEVTRLLHDAFAQGRITREELDERLDATLSARTAEDLRRVTADLPGAWPDDARTGGAPGGGRWAGDARAGSPWRLGFPPAGLPGFPGSPVGSRPGPYGSYGPSRPGGPHWAYGNWAYGNWGHGMAPRRHGRHRHPAMFLIPVAAIVVLAAGPMWPPFLVLKLLFVALLVKVVLGLAHHRRHHRYPTRH</sequence>
<dbReference type="AlphaFoldDB" id="A0A5N6BWP8"/>
<feature type="domain" description="DUF1707" evidence="3">
    <location>
        <begin position="42"/>
        <end position="94"/>
    </location>
</feature>
<feature type="transmembrane region" description="Helical" evidence="2">
    <location>
        <begin position="209"/>
        <end position="227"/>
    </location>
</feature>
<dbReference type="RefSeq" id="WP_139574653.1">
    <property type="nucleotide sequence ID" value="NZ_VDMA02000006.1"/>
</dbReference>
<evidence type="ECO:0000256" key="1">
    <source>
        <dbReference type="SAM" id="MobiDB-lite"/>
    </source>
</evidence>
<gene>
    <name evidence="4" type="ORF">FH610_013320</name>
</gene>
<dbReference type="InterPro" id="IPR012551">
    <property type="entry name" value="DUF1707_SHOCT-like"/>
</dbReference>
<dbReference type="PANTHER" id="PTHR40763">
    <property type="entry name" value="MEMBRANE PROTEIN-RELATED"/>
    <property type="match status" value="1"/>
</dbReference>